<evidence type="ECO:0000313" key="4">
    <source>
        <dbReference type="WBParaSite" id="nRc.2.0.1.t06499-RA"/>
    </source>
</evidence>
<organism evidence="3 4">
    <name type="scientific">Romanomermis culicivorax</name>
    <name type="common">Nematode worm</name>
    <dbReference type="NCBI Taxonomy" id="13658"/>
    <lineage>
        <taxon>Eukaryota</taxon>
        <taxon>Metazoa</taxon>
        <taxon>Ecdysozoa</taxon>
        <taxon>Nematoda</taxon>
        <taxon>Enoplea</taxon>
        <taxon>Dorylaimia</taxon>
        <taxon>Mermithida</taxon>
        <taxon>Mermithoidea</taxon>
        <taxon>Mermithidae</taxon>
        <taxon>Romanomermis</taxon>
    </lineage>
</organism>
<feature type="compositionally biased region" description="Pro residues" evidence="2">
    <location>
        <begin position="282"/>
        <end position="302"/>
    </location>
</feature>
<dbReference type="Proteomes" id="UP000887565">
    <property type="component" value="Unplaced"/>
</dbReference>
<reference evidence="4" key="1">
    <citation type="submission" date="2022-11" db="UniProtKB">
        <authorList>
            <consortium name="WormBaseParasite"/>
        </authorList>
    </citation>
    <scope>IDENTIFICATION</scope>
</reference>
<feature type="compositionally biased region" description="Pro residues" evidence="2">
    <location>
        <begin position="496"/>
        <end position="509"/>
    </location>
</feature>
<evidence type="ECO:0000256" key="2">
    <source>
        <dbReference type="SAM" id="MobiDB-lite"/>
    </source>
</evidence>
<name>A0A915HX86_ROMCU</name>
<feature type="compositionally biased region" description="Pro residues" evidence="2">
    <location>
        <begin position="459"/>
        <end position="469"/>
    </location>
</feature>
<feature type="compositionally biased region" description="Pro residues" evidence="2">
    <location>
        <begin position="608"/>
        <end position="618"/>
    </location>
</feature>
<feature type="compositionally biased region" description="Basic and acidic residues" evidence="2">
    <location>
        <begin position="303"/>
        <end position="314"/>
    </location>
</feature>
<feature type="compositionally biased region" description="Polar residues" evidence="2">
    <location>
        <begin position="748"/>
        <end position="758"/>
    </location>
</feature>
<protein>
    <submittedName>
        <fullName evidence="4">Uncharacterized protein</fullName>
    </submittedName>
</protein>
<feature type="compositionally biased region" description="Pro residues" evidence="2">
    <location>
        <begin position="572"/>
        <end position="585"/>
    </location>
</feature>
<keyword evidence="3" id="KW-1185">Reference proteome</keyword>
<feature type="compositionally biased region" description="Polar residues" evidence="2">
    <location>
        <begin position="270"/>
        <end position="279"/>
    </location>
</feature>
<feature type="region of interest" description="Disordered" evidence="2">
    <location>
        <begin position="262"/>
        <end position="661"/>
    </location>
</feature>
<feature type="coiled-coil region" evidence="1">
    <location>
        <begin position="1086"/>
        <end position="1113"/>
    </location>
</feature>
<evidence type="ECO:0000313" key="3">
    <source>
        <dbReference type="Proteomes" id="UP000887565"/>
    </source>
</evidence>
<dbReference type="OMA" id="ISERCKM"/>
<accession>A0A915HX86</accession>
<sequence>MSSSELLLIFCFAYVINGLHYFRSQTWITIKDALNDTSTCDHWYKSIFDGQIAGWDYCNKIRACRHFAILKCKEYGNDSVDSVEVGKKIMLSSEPQHVNFAINCYSRDKKLCGSLRASWLDVENLWFEHCRSSLLARSRMKRYNPACGGGGSGWNTGFVAPPPSLPFYGSPCRAKPRCGRPCGGCGGKASIGNTVVLITRKPPVTPPKPKIDKKIIGVIRAALIEVSNRSKSGTSMKIPAFTPSYRIVTSTSTRRTWPTTILTKKLWPTTRRSITTSKQRAMPPPPPPPAVNRPPQPPPPYRKPPDRKSLKEQRPSVANQIRGPVPPNQRVKKWPPTSSPAVPSVRRLPPPPKRAIPRGPSPGVVKKPPTWQLRTSPPISQLVPPPRRKPSQPRAPAPKETASGVQTIKQPVPVMRESLPVQPAASQPQEPLPRESSPGASITRRVPVWPPTSQTVPPVGRPPSQPRAPAPKETASGSETIKQPVPGAWASLPEQPAAPQPREPVPREPLPAESITRRVQAWPPMSQTVPPVRRPPSQPRALESKETASGTQTIRQPVALTPGVRASLPMQPAAPQPREPVPREPLPAESITRRVQAWPPMLQTVPPIRRPPSQPRAPAPKETASGTQTMRQPVPLTPGVRASLPMQPAAPQPRKPVPREPLPAESITRRVQAWPLISQTVPSVERPPSQPRAAAPRETVSGTQTINQSVSLMPGVRESLPAPPALLQQREPVPREPSPREPPVAITSPAQAWPPNSQTVPLMGWPPSLPQAPKRMSVLSEAQTSPLEPQAALPVQQLEMEDRTPLPTLPYVPSPIRPDAEPPLVLRTPLTEAQLPQSEALMPSRREEPLAASSAVQPMPEVLHEAQPRSRQEKVLLMPQAGAVVPSESTERLLAPQPEAQQTKNKVYREPVPGRQLALTPLSIDGASLSSVSKESIPSAAEIGVKKPTLPELPRGLGYSEPGSSSQSNLESILSILGKLKSNVEIFKGIEYRKGMNSDLFISQISERCKMLAQEKPSNELMGEEAIVLKQLQLRKQKQEMWCTFAQDVLQQRELCKLDPAKCKKAINERTSPDSDSSQKGKNPQHEELLQKLQEMQEQQKFIQQKINEQERLRNLESTQFNQKVDTMISEKNKSHALKLKKDILASRSRIQLISEAKSKLNILIVIVQGLKKEIEVMIEKKLEYETMLKKVDQDQDDNRKIECESIINYVSESHMEHDKMITELESVVEKLNNSIVEIEIEQESSGLQIGQQTWSTFVYYLQEASTTIKFFNHNHQLIHTNAENHVKNVDAKTIVQNIYQFVYVKGKADCEECLRSAKPST</sequence>
<dbReference type="WBParaSite" id="nRc.2.0.1.t06499-RA">
    <property type="protein sequence ID" value="nRc.2.0.1.t06499-RA"/>
    <property type="gene ID" value="nRc.2.0.1.g06499"/>
</dbReference>
<keyword evidence="1" id="KW-0175">Coiled coil</keyword>
<feature type="region of interest" description="Disordered" evidence="2">
    <location>
        <begin position="727"/>
        <end position="758"/>
    </location>
</feature>
<evidence type="ECO:0000256" key="1">
    <source>
        <dbReference type="SAM" id="Coils"/>
    </source>
</evidence>
<feature type="compositionally biased region" description="Pro residues" evidence="2">
    <location>
        <begin position="648"/>
        <end position="661"/>
    </location>
</feature>
<proteinExistence type="predicted"/>
<feature type="region of interest" description="Disordered" evidence="2">
    <location>
        <begin position="679"/>
        <end position="706"/>
    </location>
</feature>